<feature type="domain" description="YopX protein" evidence="1">
    <location>
        <begin position="54"/>
        <end position="121"/>
    </location>
</feature>
<name>A0A0F7L8W5_9VIRU</name>
<evidence type="ECO:0000313" key="2">
    <source>
        <dbReference type="EMBL" id="AKH47471.1"/>
    </source>
</evidence>
<dbReference type="EMBL" id="KR029594">
    <property type="protein sequence ID" value="AKH47471.1"/>
    <property type="molecule type" value="Genomic_DNA"/>
</dbReference>
<dbReference type="InterPro" id="IPR023385">
    <property type="entry name" value="YopX-like_C"/>
</dbReference>
<dbReference type="Pfam" id="PF09643">
    <property type="entry name" value="YopX"/>
    <property type="match status" value="1"/>
</dbReference>
<organism evidence="2">
    <name type="scientific">uncultured marine virus</name>
    <dbReference type="NCBI Taxonomy" id="186617"/>
    <lineage>
        <taxon>Viruses</taxon>
        <taxon>environmental samples</taxon>
    </lineage>
</organism>
<accession>A0A0F7L8W5</accession>
<reference evidence="2" key="2">
    <citation type="submission" date="2015-03" db="EMBL/GenBank/DDBJ databases">
        <authorList>
            <person name="Chow C.-E.T."/>
            <person name="Winget D.M."/>
            <person name="White R.A.III."/>
            <person name="Hallam S.J."/>
            <person name="Suttle C.A."/>
        </authorList>
    </citation>
    <scope>NUCLEOTIDE SEQUENCE</scope>
    <source>
        <strain evidence="2">H4084988</strain>
    </source>
</reference>
<dbReference type="InterPro" id="IPR019096">
    <property type="entry name" value="YopX_protein"/>
</dbReference>
<reference evidence="2" key="1">
    <citation type="journal article" date="2015" name="Front. Microbiol.">
        <title>Combining genomic sequencing methods to explore viral diversity and reveal potential virus-host interactions.</title>
        <authorList>
            <person name="Chow C.E."/>
            <person name="Winget D.M."/>
            <person name="White R.A.III."/>
            <person name="Hallam S.J."/>
            <person name="Suttle C.A."/>
        </authorList>
    </citation>
    <scope>NUCLEOTIDE SEQUENCE</scope>
    <source>
        <strain evidence="2">H4084988</strain>
    </source>
</reference>
<evidence type="ECO:0000259" key="1">
    <source>
        <dbReference type="Pfam" id="PF09643"/>
    </source>
</evidence>
<proteinExistence type="predicted"/>
<protein>
    <recommendedName>
        <fullName evidence="1">YopX protein domain-containing protein</fullName>
    </recommendedName>
</protein>
<dbReference type="Gene3D" id="2.30.30.290">
    <property type="entry name" value="YopX-like domains"/>
    <property type="match status" value="1"/>
</dbReference>
<dbReference type="SUPFAM" id="SSF159006">
    <property type="entry name" value="YopX-like"/>
    <property type="match status" value="1"/>
</dbReference>
<sequence length="123" mass="14688">MKYKFRQPIFTADGFIGYNDWGWIKHLVTGELQWIARQREPECTARYFGDDEMWTGLKDKNGKDIFEGDRVKHLQSFNHWSGIIEFGEGTFLLNRDGNNKMLYCCRMDMDYWEVIGNKWEDGE</sequence>